<dbReference type="OrthoDB" id="694505at2759"/>
<sequence>MAAPGSGRGAPGLELPAAAAASVRGGLYRCPDCAVVCPSIQALCDHLNAIHKNGAAPVQQVGMMVPLPPNPAFWEDYRRGGSRPVEVDFFRPPAVAAEQPQGVPNGNVSNSASSNAASPVGTPSTAESTMMDPN</sequence>
<keyword evidence="4" id="KW-1185">Reference proteome</keyword>
<evidence type="ECO:0000259" key="2">
    <source>
        <dbReference type="PROSITE" id="PS00028"/>
    </source>
</evidence>
<dbReference type="Proteomes" id="UP000729402">
    <property type="component" value="Unassembled WGS sequence"/>
</dbReference>
<reference evidence="3" key="1">
    <citation type="journal article" date="2021" name="bioRxiv">
        <title>Whole Genome Assembly and Annotation of Northern Wild Rice, Zizania palustris L., Supports a Whole Genome Duplication in the Zizania Genus.</title>
        <authorList>
            <person name="Haas M."/>
            <person name="Kono T."/>
            <person name="Macchietto M."/>
            <person name="Millas R."/>
            <person name="McGilp L."/>
            <person name="Shao M."/>
            <person name="Duquette J."/>
            <person name="Hirsch C.N."/>
            <person name="Kimball J."/>
        </authorList>
    </citation>
    <scope>NUCLEOTIDE SEQUENCE</scope>
    <source>
        <tissue evidence="3">Fresh leaf tissue</tissue>
    </source>
</reference>
<evidence type="ECO:0000313" key="3">
    <source>
        <dbReference type="EMBL" id="KAG8059639.1"/>
    </source>
</evidence>
<proteinExistence type="predicted"/>
<dbReference type="PROSITE" id="PS00028">
    <property type="entry name" value="ZINC_FINGER_C2H2_1"/>
    <property type="match status" value="1"/>
</dbReference>
<feature type="compositionally biased region" description="Low complexity" evidence="1">
    <location>
        <begin position="102"/>
        <end position="121"/>
    </location>
</feature>
<dbReference type="EMBL" id="JAAALK010000287">
    <property type="protein sequence ID" value="KAG8059639.1"/>
    <property type="molecule type" value="Genomic_DNA"/>
</dbReference>
<evidence type="ECO:0000256" key="1">
    <source>
        <dbReference type="SAM" id="MobiDB-lite"/>
    </source>
</evidence>
<comment type="caution">
    <text evidence="3">The sequence shown here is derived from an EMBL/GenBank/DDBJ whole genome shotgun (WGS) entry which is preliminary data.</text>
</comment>
<dbReference type="InterPro" id="IPR013087">
    <property type="entry name" value="Znf_C2H2_type"/>
</dbReference>
<evidence type="ECO:0000313" key="4">
    <source>
        <dbReference type="Proteomes" id="UP000729402"/>
    </source>
</evidence>
<gene>
    <name evidence="3" type="ORF">GUJ93_ZPchr0002g26366</name>
</gene>
<organism evidence="3 4">
    <name type="scientific">Zizania palustris</name>
    <name type="common">Northern wild rice</name>
    <dbReference type="NCBI Taxonomy" id="103762"/>
    <lineage>
        <taxon>Eukaryota</taxon>
        <taxon>Viridiplantae</taxon>
        <taxon>Streptophyta</taxon>
        <taxon>Embryophyta</taxon>
        <taxon>Tracheophyta</taxon>
        <taxon>Spermatophyta</taxon>
        <taxon>Magnoliopsida</taxon>
        <taxon>Liliopsida</taxon>
        <taxon>Poales</taxon>
        <taxon>Poaceae</taxon>
        <taxon>BOP clade</taxon>
        <taxon>Oryzoideae</taxon>
        <taxon>Oryzeae</taxon>
        <taxon>Zizaniinae</taxon>
        <taxon>Zizania</taxon>
    </lineage>
</organism>
<reference evidence="3" key="2">
    <citation type="submission" date="2021-02" db="EMBL/GenBank/DDBJ databases">
        <authorList>
            <person name="Kimball J.A."/>
            <person name="Haas M.W."/>
            <person name="Macchietto M."/>
            <person name="Kono T."/>
            <person name="Duquette J."/>
            <person name="Shao M."/>
        </authorList>
    </citation>
    <scope>NUCLEOTIDE SEQUENCE</scope>
    <source>
        <tissue evidence="3">Fresh leaf tissue</tissue>
    </source>
</reference>
<dbReference type="AlphaFoldDB" id="A0A8J5S368"/>
<accession>A0A8J5S368</accession>
<name>A0A8J5S368_ZIZPA</name>
<protein>
    <recommendedName>
        <fullName evidence="2">C2H2-type domain-containing protein</fullName>
    </recommendedName>
</protein>
<feature type="domain" description="C2H2-type" evidence="2">
    <location>
        <begin position="30"/>
        <end position="51"/>
    </location>
</feature>
<feature type="region of interest" description="Disordered" evidence="1">
    <location>
        <begin position="92"/>
        <end position="134"/>
    </location>
</feature>